<gene>
    <name evidence="1" type="ORF">FG384_12260</name>
</gene>
<dbReference type="AlphaFoldDB" id="A0A544TPP0"/>
<sequence length="139" mass="15927">MASEKNLPTNFNEIALERKEVPHFQYLVSRVYDQAQFKEAWNYFGFNEQIPKVHFEEKVLLFIGLYESGSCPYELENINTTIESKEMTIFLSETGGDCTADATPRSFVIELDKESSNHIKNVVIVQSGVETTVPIIDRK</sequence>
<evidence type="ECO:0000313" key="1">
    <source>
        <dbReference type="EMBL" id="TQR19418.1"/>
    </source>
</evidence>
<dbReference type="Proteomes" id="UP000316626">
    <property type="component" value="Unassembled WGS sequence"/>
</dbReference>
<reference evidence="1 2" key="1">
    <citation type="submission" date="2019-06" db="EMBL/GenBank/DDBJ databases">
        <title>Psychrobacillus vulpis sp. nov., a new species isolated from feces of a red fox that inhabits in The Tablas de Daimiel Natural Park, Albacete, Spain.</title>
        <authorList>
            <person name="Rodriguez M."/>
            <person name="Reina J.C."/>
            <person name="Bejar V."/>
            <person name="Llamas I."/>
        </authorList>
    </citation>
    <scope>NUCLEOTIDE SEQUENCE [LARGE SCALE GENOMIC DNA]</scope>
    <source>
        <strain evidence="1 2">Z8</strain>
    </source>
</reference>
<proteinExistence type="predicted"/>
<evidence type="ECO:0000313" key="2">
    <source>
        <dbReference type="Proteomes" id="UP000316626"/>
    </source>
</evidence>
<dbReference type="EMBL" id="VDGI01000013">
    <property type="protein sequence ID" value="TQR19418.1"/>
    <property type="molecule type" value="Genomic_DNA"/>
</dbReference>
<organism evidence="1 2">
    <name type="scientific">Psychrobacillus vulpis</name>
    <dbReference type="NCBI Taxonomy" id="2325572"/>
    <lineage>
        <taxon>Bacteria</taxon>
        <taxon>Bacillati</taxon>
        <taxon>Bacillota</taxon>
        <taxon>Bacilli</taxon>
        <taxon>Bacillales</taxon>
        <taxon>Bacillaceae</taxon>
        <taxon>Psychrobacillus</taxon>
    </lineage>
</organism>
<keyword evidence="2" id="KW-1185">Reference proteome</keyword>
<protein>
    <submittedName>
        <fullName evidence="1">Uncharacterized protein</fullName>
    </submittedName>
</protein>
<dbReference type="RefSeq" id="WP_166462442.1">
    <property type="nucleotide sequence ID" value="NZ_VDGI01000013.1"/>
</dbReference>
<name>A0A544TPP0_9BACI</name>
<comment type="caution">
    <text evidence="1">The sequence shown here is derived from an EMBL/GenBank/DDBJ whole genome shotgun (WGS) entry which is preliminary data.</text>
</comment>
<accession>A0A544TPP0</accession>